<dbReference type="EMBL" id="KC465901">
    <property type="protein sequence ID" value="AGE60614.1"/>
    <property type="molecule type" value="Genomic_DNA"/>
</dbReference>
<evidence type="ECO:0000313" key="1">
    <source>
        <dbReference type="EMBL" id="AGE60614.1"/>
    </source>
</evidence>
<accession>M1IDA8</accession>
<dbReference type="KEGG" id="vg:14697567"/>
<keyword evidence="2" id="KW-1185">Reference proteome</keyword>
<dbReference type="Proteomes" id="UP000011295">
    <property type="component" value="Segment"/>
</dbReference>
<reference evidence="1 2" key="1">
    <citation type="journal article" date="2013" name="Nature">
        <title>Abundant SAR11 viruses in the ocean.</title>
        <authorList>
            <person name="Zhao Y."/>
            <person name="Temperton B."/>
            <person name="Thrash J.C."/>
            <person name="Schwalbach M.S."/>
            <person name="Vergin K.L."/>
            <person name="Landry Z.C."/>
            <person name="Ellisman M."/>
            <person name="Deerinck T."/>
            <person name="Sullivan M.B."/>
            <person name="Giovannoni S.J."/>
        </authorList>
    </citation>
    <scope>NUCLEOTIDE SEQUENCE [LARGE SCALE GENOMIC DNA]</scope>
</reference>
<evidence type="ECO:0000313" key="2">
    <source>
        <dbReference type="Proteomes" id="UP000011295"/>
    </source>
</evidence>
<organism evidence="1 2">
    <name type="scientific">Pelagibacter phage HTVC019P</name>
    <dbReference type="NCBI Taxonomy" id="1283079"/>
    <lineage>
        <taxon>Viruses</taxon>
        <taxon>Duplodnaviria</taxon>
        <taxon>Heunggongvirae</taxon>
        <taxon>Uroviricota</taxon>
        <taxon>Caudoviricetes</taxon>
        <taxon>Autographivirales</taxon>
        <taxon>Pelagivirus</taxon>
        <taxon>Pelagivirus HTVC019P</taxon>
    </lineage>
</organism>
<dbReference type="GeneID" id="14697567"/>
<dbReference type="RefSeq" id="YP_007517844.1">
    <property type="nucleotide sequence ID" value="NC_020483.1"/>
</dbReference>
<name>M1IDA8_9CAUD</name>
<sequence length="1265" mass="142289">MASFSTSLGTTITDNTTTADLQKPDSAALALEEIQTENFYNTLKSYYSYREKDTSFDVMSHADLLDYFYEDRSWRNNNTISMGMDMANVFGEEDENRIREFSYIQQTYAQLPSFWNDPNRNFGSWLIDNGGAMLADPVNLIGLGVGGQAAKQGYKAALRVALKDKMAKEISEITIRETAKEAEKLALGNAIKKGALAEGYINAGIAGGQDILLQNTAVKAGIQDEVSLKQSGIATAAGFGFGTIFGAGFTAGAFKLTNRSLAKNSVKNLNDIHNYGKSTTTGAKLFDELTITNKSSKADVNAPKNEKPPKTTKEYLKKLRGDKIRPDDKPPKLAINATKQKQGGFEAFVKNSIAEVTEQIEKKTITKEQMLADVLEYGGDEKKMRKLANNMANSDEFKRLYVTVMYQKNAIRTIYDHIGAVSTELKRIDLTDNEIDDMLNELATYDNELRNRIKLLSSGGENVGRGLFAFQSDAIGTKSAKLLVDPEDPTLLSKKKGTREQQIEFWRTVGDLGDREQLVAAMQNIKKADGWDIAAEYVNNNLLSSPDTHILNIVSGLTQTVWKPATMLLRGANMLPHDKVRAGQIMREALHTFVYQFAYTGHALKRAGKSFWQGRPILDSAQMKYDSNIRQGQLQRWINEFGKTYTDRLGMAGKVIQKGQKVVGGTVTLPMRVLAAGDEFLKSMAFKARMAAIINSKIIDETPDFSILKGDGFRKKYKERALELQKEFIDNKTGRAIEIGNTVEDRLNAPLHYSRELAYVQPASQVNPLTGNSEGGLTGWILSQTANKAKWTRVFGLHFINTPSNLLRWNFQHLPFLGRYQFQMRHLLAEADLPDLDAGASTFKKITHGLSKGKLGRMTAPIRGVFGKSRYLNPEAAAEANARIQMGYLLWTGALGLVMAGKITGGGNRDWRVNKEKEANTGWQPYSWKTNDGRYISLNRLDPLFTPMFIMADVMDVYSNWARETDDLPPSIDKQLTEVSIGAITMLTRNITSKFYTKNIIELFNFMSSDDFMKSRSPERAAAQQAAQFIYKGIPMSGGLRYLNRVGDEWERDLWTFMDRLGTMNPTNTSDATMPKRNMFGQTIDRKRGWLFGLGGDTGLWSTPFAMTNFKNNATAKFLMDKEFNYLPPAKIDKYSGFNLKNLRNSKNQTAYDRWLELKTEVFLDKNGKAITNKDYQGKKFTVQEYIEYAIATPTSKLYLHPTGEVIGKDYQVQYIIDVIHQVEGVAYKRMIKEYPEIMERFKLQNEYLKDEFQNQKSIIKALIN</sequence>
<protein>
    <submittedName>
        <fullName evidence="1">Internal virion protein D</fullName>
    </submittedName>
</protein>
<proteinExistence type="predicted"/>